<evidence type="ECO:0000256" key="1">
    <source>
        <dbReference type="ARBA" id="ARBA00023125"/>
    </source>
</evidence>
<dbReference type="InterPro" id="IPR009061">
    <property type="entry name" value="DNA-bd_dom_put_sf"/>
</dbReference>
<dbReference type="PROSITE" id="PS50937">
    <property type="entry name" value="HTH_MERR_2"/>
    <property type="match status" value="1"/>
</dbReference>
<dbReference type="Proteomes" id="UP000274907">
    <property type="component" value="Unassembled WGS sequence"/>
</dbReference>
<keyword evidence="1" id="KW-0238">DNA-binding</keyword>
<dbReference type="PANTHER" id="PTHR30204">
    <property type="entry name" value="REDOX-CYCLING DRUG-SENSING TRANSCRIPTIONAL ACTIVATOR SOXR"/>
    <property type="match status" value="1"/>
</dbReference>
<gene>
    <name evidence="3" type="ORF">EAH68_09310</name>
</gene>
<feature type="domain" description="HTH merR-type" evidence="2">
    <location>
        <begin position="1"/>
        <end position="73"/>
    </location>
</feature>
<comment type="caution">
    <text evidence="3">The sequence shown here is derived from an EMBL/GenBank/DDBJ whole genome shotgun (WGS) entry which is preliminary data.</text>
</comment>
<dbReference type="RefSeq" id="WP_126121063.1">
    <property type="nucleotide sequence ID" value="NZ_RXHJ01000011.1"/>
</dbReference>
<accession>A0A3S0B3S2</accession>
<dbReference type="SMART" id="SM00422">
    <property type="entry name" value="HTH_MERR"/>
    <property type="match status" value="1"/>
</dbReference>
<dbReference type="SUPFAM" id="SSF46955">
    <property type="entry name" value="Putative DNA-binding domain"/>
    <property type="match status" value="1"/>
</dbReference>
<dbReference type="GO" id="GO:0003700">
    <property type="term" value="F:DNA-binding transcription factor activity"/>
    <property type="evidence" value="ECO:0007669"/>
    <property type="project" value="InterPro"/>
</dbReference>
<evidence type="ECO:0000313" key="4">
    <source>
        <dbReference type="Proteomes" id="UP000274907"/>
    </source>
</evidence>
<dbReference type="InterPro" id="IPR047057">
    <property type="entry name" value="MerR_fam"/>
</dbReference>
<organism evidence="3 4">
    <name type="scientific">Corynebacterium hylobatis</name>
    <dbReference type="NCBI Taxonomy" id="1859290"/>
    <lineage>
        <taxon>Bacteria</taxon>
        <taxon>Bacillati</taxon>
        <taxon>Actinomycetota</taxon>
        <taxon>Actinomycetes</taxon>
        <taxon>Mycobacteriales</taxon>
        <taxon>Corynebacteriaceae</taxon>
        <taxon>Corynebacterium</taxon>
    </lineage>
</organism>
<keyword evidence="4" id="KW-1185">Reference proteome</keyword>
<proteinExistence type="predicted"/>
<dbReference type="CDD" id="cd00592">
    <property type="entry name" value="HTH_MerR-like"/>
    <property type="match status" value="1"/>
</dbReference>
<sequence>MRISEVARAAGCSVRAVRHYHASGALPEPPRTAAGYRDYRMSDLAALLRVRILVEAGVSLADIRTGVPSLLDTALDRLDTQLAELRARRERLLALQAGELGLPADIRSRILDVLGATDHARREIDALDFMGLSGVATPETWSVIRGNLTDPARRAEMRQAQEHWDALAGLSPHSPEADQIIRELHSGVGGGLMHGSAGTLIPGETGLSLQDLDVHGAQLRAIAELSGSPELA</sequence>
<dbReference type="Pfam" id="PF13411">
    <property type="entry name" value="MerR_1"/>
    <property type="match status" value="1"/>
</dbReference>
<dbReference type="InterPro" id="IPR000551">
    <property type="entry name" value="MerR-type_HTH_dom"/>
</dbReference>
<dbReference type="Gene3D" id="1.10.1660.10">
    <property type="match status" value="1"/>
</dbReference>
<evidence type="ECO:0000259" key="2">
    <source>
        <dbReference type="PROSITE" id="PS50937"/>
    </source>
</evidence>
<dbReference type="OrthoDB" id="4569196at2"/>
<dbReference type="EMBL" id="RXHJ01000011">
    <property type="protein sequence ID" value="RSZ62334.1"/>
    <property type="molecule type" value="Genomic_DNA"/>
</dbReference>
<dbReference type="AlphaFoldDB" id="A0A3S0B3S2"/>
<dbReference type="GO" id="GO:0003677">
    <property type="term" value="F:DNA binding"/>
    <property type="evidence" value="ECO:0007669"/>
    <property type="project" value="UniProtKB-KW"/>
</dbReference>
<name>A0A3S0B3S2_9CORY</name>
<reference evidence="3 4" key="1">
    <citation type="submission" date="2018-12" db="EMBL/GenBank/DDBJ databases">
        <title>YIM 101343 draft genome.</title>
        <authorList>
            <person name="Chen X."/>
        </authorList>
    </citation>
    <scope>NUCLEOTIDE SEQUENCE [LARGE SCALE GENOMIC DNA]</scope>
    <source>
        <strain evidence="3 4">YIM 101343</strain>
    </source>
</reference>
<dbReference type="PANTHER" id="PTHR30204:SF93">
    <property type="entry name" value="HTH MERR-TYPE DOMAIN-CONTAINING PROTEIN"/>
    <property type="match status" value="1"/>
</dbReference>
<protein>
    <submittedName>
        <fullName evidence="3">MerR family transcriptional regulator</fullName>
    </submittedName>
</protein>
<evidence type="ECO:0000313" key="3">
    <source>
        <dbReference type="EMBL" id="RSZ62334.1"/>
    </source>
</evidence>